<protein>
    <submittedName>
        <fullName evidence="2">Uncharacterized protein</fullName>
    </submittedName>
</protein>
<dbReference type="Proteomes" id="UP000269721">
    <property type="component" value="Unassembled WGS sequence"/>
</dbReference>
<sequence>MSPDPPSSSPKPPHVIIGPLVIPPPPPVRPSSGSPAKARAASARSSPARAESASSQTSAAIKNLKAKASTTAQGRIAYMRRFPNNSTGPKSAAVRTDREPGGVGWSGSAWTAEREVAKMGVASFGNTVAGSPSLPDRSVGSAGSMHRREQFMTAAFGSRPGSAIAGGDGGPTQSGAGTLPRAAALPSHSAPYAQTHPVGAHTSGFYAMTHLTAAKSARISTMLHQRGWTSAGRHQRAHTVDGTMPFRERSISRDRPRTQISNLSDQEAAEEADGFASVSPRPKRDFRTTDYTAVENHLSVITDIDLPYLQILDALDGLLELAEVSSE</sequence>
<evidence type="ECO:0000313" key="3">
    <source>
        <dbReference type="Proteomes" id="UP000269721"/>
    </source>
</evidence>
<proteinExistence type="predicted"/>
<accession>A0A4P9W8P2</accession>
<feature type="compositionally biased region" description="Low complexity" evidence="1">
    <location>
        <begin position="30"/>
        <end position="55"/>
    </location>
</feature>
<dbReference type="AlphaFoldDB" id="A0A4P9W8P2"/>
<reference evidence="3" key="1">
    <citation type="journal article" date="2018" name="Nat. Microbiol.">
        <title>Leveraging single-cell genomics to expand the fungal tree of life.</title>
        <authorList>
            <person name="Ahrendt S.R."/>
            <person name="Quandt C.A."/>
            <person name="Ciobanu D."/>
            <person name="Clum A."/>
            <person name="Salamov A."/>
            <person name="Andreopoulos B."/>
            <person name="Cheng J.F."/>
            <person name="Woyke T."/>
            <person name="Pelin A."/>
            <person name="Henrissat B."/>
            <person name="Reynolds N.K."/>
            <person name="Benny G.L."/>
            <person name="Smith M.E."/>
            <person name="James T.Y."/>
            <person name="Grigoriev I.V."/>
        </authorList>
    </citation>
    <scope>NUCLEOTIDE SEQUENCE [LARGE SCALE GENOMIC DNA]</scope>
</reference>
<keyword evidence="3" id="KW-1185">Reference proteome</keyword>
<name>A0A4P9W8P2_9FUNG</name>
<feature type="region of interest" description="Disordered" evidence="1">
    <location>
        <begin position="250"/>
        <end position="284"/>
    </location>
</feature>
<feature type="region of interest" description="Disordered" evidence="1">
    <location>
        <begin position="1"/>
        <end position="107"/>
    </location>
</feature>
<gene>
    <name evidence="2" type="ORF">BDK51DRAFT_50150</name>
</gene>
<evidence type="ECO:0000256" key="1">
    <source>
        <dbReference type="SAM" id="MobiDB-lite"/>
    </source>
</evidence>
<dbReference type="EMBL" id="KZ997416">
    <property type="protein sequence ID" value="RKO87448.1"/>
    <property type="molecule type" value="Genomic_DNA"/>
</dbReference>
<organism evidence="2 3">
    <name type="scientific">Blyttiomyces helicus</name>
    <dbReference type="NCBI Taxonomy" id="388810"/>
    <lineage>
        <taxon>Eukaryota</taxon>
        <taxon>Fungi</taxon>
        <taxon>Fungi incertae sedis</taxon>
        <taxon>Chytridiomycota</taxon>
        <taxon>Chytridiomycota incertae sedis</taxon>
        <taxon>Chytridiomycetes</taxon>
        <taxon>Chytridiomycetes incertae sedis</taxon>
        <taxon>Blyttiomyces</taxon>
    </lineage>
</organism>
<feature type="compositionally biased region" description="Pro residues" evidence="1">
    <location>
        <begin position="1"/>
        <end position="13"/>
    </location>
</feature>
<evidence type="ECO:0000313" key="2">
    <source>
        <dbReference type="EMBL" id="RKO87448.1"/>
    </source>
</evidence>